<organism evidence="1 2">
    <name type="scientific">Photobacterium piscicola</name>
    <dbReference type="NCBI Taxonomy" id="1378299"/>
    <lineage>
        <taxon>Bacteria</taxon>
        <taxon>Pseudomonadati</taxon>
        <taxon>Pseudomonadota</taxon>
        <taxon>Gammaproteobacteria</taxon>
        <taxon>Vibrionales</taxon>
        <taxon>Vibrionaceae</taxon>
        <taxon>Photobacterium</taxon>
    </lineage>
</organism>
<gene>
    <name evidence="1" type="ORF">CZ809_03652</name>
</gene>
<accession>A0A1T5I4K1</accession>
<sequence length="89" mass="9859">MLAMASPVHFTLLKKPESNDSGFFSSIENGDNSGAIIRHLGREVRAIRDLLITCLSIKDTDKKLAKIALKTITLQRADNRFPISFVTSL</sequence>
<dbReference type="Proteomes" id="UP000189966">
    <property type="component" value="Unassembled WGS sequence"/>
</dbReference>
<dbReference type="AlphaFoldDB" id="A0A1T5I4K1"/>
<evidence type="ECO:0000313" key="1">
    <source>
        <dbReference type="EMBL" id="SKC34044.1"/>
    </source>
</evidence>
<dbReference type="EMBL" id="FUZI01000011">
    <property type="protein sequence ID" value="SKC34044.1"/>
    <property type="molecule type" value="Genomic_DNA"/>
</dbReference>
<proteinExistence type="predicted"/>
<name>A0A1T5I4K1_9GAMM</name>
<protein>
    <submittedName>
        <fullName evidence="1">Uncharacterized protein</fullName>
    </submittedName>
</protein>
<evidence type="ECO:0000313" key="2">
    <source>
        <dbReference type="Proteomes" id="UP000189966"/>
    </source>
</evidence>
<reference evidence="1 2" key="1">
    <citation type="submission" date="2017-02" db="EMBL/GenBank/DDBJ databases">
        <authorList>
            <person name="Peterson S.W."/>
        </authorList>
    </citation>
    <scope>NUCLEOTIDE SEQUENCE [LARGE SCALE GENOMIC DNA]</scope>
    <source>
        <strain evidence="2">type strain: NCCB 100098</strain>
    </source>
</reference>